<dbReference type="OrthoDB" id="2481604at2"/>
<dbReference type="RefSeq" id="WP_119795555.1">
    <property type="nucleotide sequence ID" value="NZ_QYZD01000025.1"/>
</dbReference>
<dbReference type="EMBL" id="QYZD01000025">
    <property type="protein sequence ID" value="RJG21319.1"/>
    <property type="molecule type" value="Genomic_DNA"/>
</dbReference>
<dbReference type="Proteomes" id="UP000266177">
    <property type="component" value="Unassembled WGS sequence"/>
</dbReference>
<sequence>MKVIKKAESPALEKPVNIEVDQTFSDRKKMAPLAIDSIMSCVDFGLLDGYPDGEYKPKQNMIRVEAAVVIHRLLFKSGLISTTIYSVHLAETKDIDLRDSSKSMSNS</sequence>
<evidence type="ECO:0000259" key="1">
    <source>
        <dbReference type="PROSITE" id="PS51272"/>
    </source>
</evidence>
<accession>A0A3A3GHF7</accession>
<organism evidence="2 3">
    <name type="scientific">Paenibacillus thiaminolyticus</name>
    <name type="common">Bacillus thiaminolyticus</name>
    <dbReference type="NCBI Taxonomy" id="49283"/>
    <lineage>
        <taxon>Bacteria</taxon>
        <taxon>Bacillati</taxon>
        <taxon>Bacillota</taxon>
        <taxon>Bacilli</taxon>
        <taxon>Bacillales</taxon>
        <taxon>Paenibacillaceae</taxon>
        <taxon>Paenibacillus</taxon>
    </lineage>
</organism>
<feature type="domain" description="SLH" evidence="1">
    <location>
        <begin position="21"/>
        <end position="84"/>
    </location>
</feature>
<dbReference type="Pfam" id="PF00395">
    <property type="entry name" value="SLH"/>
    <property type="match status" value="1"/>
</dbReference>
<proteinExistence type="predicted"/>
<reference evidence="2 3" key="1">
    <citation type="submission" date="2018-09" db="EMBL/GenBank/DDBJ databases">
        <title>Paenibacillus SK2017-BO5.</title>
        <authorList>
            <person name="Piskunova J.V."/>
            <person name="Dubiley S.A."/>
            <person name="Severinov K.V."/>
        </authorList>
    </citation>
    <scope>NUCLEOTIDE SEQUENCE [LARGE SCALE GENOMIC DNA]</scope>
    <source>
        <strain evidence="2 3">BO5</strain>
    </source>
</reference>
<dbReference type="AlphaFoldDB" id="A0A3A3GHF7"/>
<gene>
    <name evidence="2" type="ORF">DQX05_21695</name>
</gene>
<evidence type="ECO:0000313" key="2">
    <source>
        <dbReference type="EMBL" id="RJG21319.1"/>
    </source>
</evidence>
<comment type="caution">
    <text evidence="2">The sequence shown here is derived from an EMBL/GenBank/DDBJ whole genome shotgun (WGS) entry which is preliminary data.</text>
</comment>
<name>A0A3A3GHF7_PANTH</name>
<dbReference type="PROSITE" id="PS51272">
    <property type="entry name" value="SLH"/>
    <property type="match status" value="1"/>
</dbReference>
<protein>
    <submittedName>
        <fullName evidence="2">S-layer homology domain-containing protein</fullName>
    </submittedName>
</protein>
<dbReference type="InterPro" id="IPR001119">
    <property type="entry name" value="SLH_dom"/>
</dbReference>
<evidence type="ECO:0000313" key="3">
    <source>
        <dbReference type="Proteomes" id="UP000266177"/>
    </source>
</evidence>